<dbReference type="SUPFAM" id="SSF161098">
    <property type="entry name" value="MetI-like"/>
    <property type="match status" value="1"/>
</dbReference>
<protein>
    <recommendedName>
        <fullName evidence="8">ABC transmembrane type-1 domain-containing protein</fullName>
    </recommendedName>
</protein>
<comment type="subcellular location">
    <subcellularLocation>
        <location evidence="1">Cell membrane</location>
        <topology evidence="1">Multi-pass membrane protein</topology>
    </subcellularLocation>
</comment>
<keyword evidence="6 7" id="KW-0472">Membrane</keyword>
<dbReference type="InterPro" id="IPR000515">
    <property type="entry name" value="MetI-like"/>
</dbReference>
<feature type="domain" description="ABC transmembrane type-1" evidence="8">
    <location>
        <begin position="75"/>
        <end position="187"/>
    </location>
</feature>
<organism evidence="9">
    <name type="scientific">marine sediment metagenome</name>
    <dbReference type="NCBI Taxonomy" id="412755"/>
    <lineage>
        <taxon>unclassified sequences</taxon>
        <taxon>metagenomes</taxon>
        <taxon>ecological metagenomes</taxon>
    </lineage>
</organism>
<keyword evidence="2" id="KW-0813">Transport</keyword>
<accession>X1RXU7</accession>
<dbReference type="Pfam" id="PF12911">
    <property type="entry name" value="OppC_N"/>
    <property type="match status" value="1"/>
</dbReference>
<comment type="caution">
    <text evidence="9">The sequence shown here is derived from an EMBL/GenBank/DDBJ whole genome shotgun (WGS) entry which is preliminary data.</text>
</comment>
<dbReference type="EMBL" id="BARW01012588">
    <property type="protein sequence ID" value="GAI85463.1"/>
    <property type="molecule type" value="Genomic_DNA"/>
</dbReference>
<evidence type="ECO:0000256" key="2">
    <source>
        <dbReference type="ARBA" id="ARBA00022448"/>
    </source>
</evidence>
<evidence type="ECO:0000256" key="5">
    <source>
        <dbReference type="ARBA" id="ARBA00022989"/>
    </source>
</evidence>
<feature type="transmembrane region" description="Helical" evidence="7">
    <location>
        <begin position="16"/>
        <end position="36"/>
    </location>
</feature>
<dbReference type="Pfam" id="PF00528">
    <property type="entry name" value="BPD_transp_1"/>
    <property type="match status" value="1"/>
</dbReference>
<feature type="transmembrane region" description="Helical" evidence="7">
    <location>
        <begin position="114"/>
        <end position="134"/>
    </location>
</feature>
<evidence type="ECO:0000313" key="9">
    <source>
        <dbReference type="EMBL" id="GAI85463.1"/>
    </source>
</evidence>
<evidence type="ECO:0000259" key="8">
    <source>
        <dbReference type="PROSITE" id="PS50928"/>
    </source>
</evidence>
<name>X1RXU7_9ZZZZ</name>
<evidence type="ECO:0000256" key="4">
    <source>
        <dbReference type="ARBA" id="ARBA00022692"/>
    </source>
</evidence>
<dbReference type="InterPro" id="IPR050366">
    <property type="entry name" value="BP-dependent_transpt_permease"/>
</dbReference>
<reference evidence="9" key="1">
    <citation type="journal article" date="2014" name="Front. Microbiol.">
        <title>High frequency of phylogenetically diverse reductive dehalogenase-homologous genes in deep subseafloor sedimentary metagenomes.</title>
        <authorList>
            <person name="Kawai M."/>
            <person name="Futagami T."/>
            <person name="Toyoda A."/>
            <person name="Takaki Y."/>
            <person name="Nishi S."/>
            <person name="Hori S."/>
            <person name="Arai W."/>
            <person name="Tsubouchi T."/>
            <person name="Morono Y."/>
            <person name="Uchiyama I."/>
            <person name="Ito T."/>
            <person name="Fujiyama A."/>
            <person name="Inagaki F."/>
            <person name="Takami H."/>
        </authorList>
    </citation>
    <scope>NUCLEOTIDE SEQUENCE</scope>
    <source>
        <strain evidence="9">Expedition CK06-06</strain>
    </source>
</reference>
<dbReference type="GO" id="GO:0005886">
    <property type="term" value="C:plasma membrane"/>
    <property type="evidence" value="ECO:0007669"/>
    <property type="project" value="UniProtKB-SubCell"/>
</dbReference>
<evidence type="ECO:0000256" key="1">
    <source>
        <dbReference type="ARBA" id="ARBA00004651"/>
    </source>
</evidence>
<evidence type="ECO:0000256" key="7">
    <source>
        <dbReference type="SAM" id="Phobius"/>
    </source>
</evidence>
<keyword evidence="3" id="KW-1003">Cell membrane</keyword>
<evidence type="ECO:0000256" key="6">
    <source>
        <dbReference type="ARBA" id="ARBA00023136"/>
    </source>
</evidence>
<dbReference type="PROSITE" id="PS50928">
    <property type="entry name" value="ABC_TM1"/>
    <property type="match status" value="1"/>
</dbReference>
<proteinExistence type="predicted"/>
<dbReference type="Gene3D" id="1.10.3720.10">
    <property type="entry name" value="MetI-like"/>
    <property type="match status" value="1"/>
</dbReference>
<dbReference type="AlphaFoldDB" id="X1RXU7"/>
<dbReference type="InterPro" id="IPR025966">
    <property type="entry name" value="OppC_N"/>
</dbReference>
<feature type="transmembrane region" description="Helical" evidence="7">
    <location>
        <begin position="79"/>
        <end position="102"/>
    </location>
</feature>
<keyword evidence="5 7" id="KW-1133">Transmembrane helix</keyword>
<dbReference type="PANTHER" id="PTHR43386:SF1">
    <property type="entry name" value="D,D-DIPEPTIDE TRANSPORT SYSTEM PERMEASE PROTEIN DDPC-RELATED"/>
    <property type="match status" value="1"/>
</dbReference>
<dbReference type="PANTHER" id="PTHR43386">
    <property type="entry name" value="OLIGOPEPTIDE TRANSPORT SYSTEM PERMEASE PROTEIN APPC"/>
    <property type="match status" value="1"/>
</dbReference>
<sequence>MSLNNFWRQFKQYKPAYIGAIILLLAIIAGLFPQYIAPNDPWAMKFELFAPPFASSLLGTDQLGRDVLSRSIYGLRTSLLVGIGAAGIATMLGVVLGAIPGYFGGKVDYIFSRFFEIFMMIPTFFLVVLVVAIFGPNIKFIMLIIGLTSWPATARIMRSQVMTLKTREFVESSLVIGGGDIYTIYCS</sequence>
<dbReference type="InterPro" id="IPR035906">
    <property type="entry name" value="MetI-like_sf"/>
</dbReference>
<dbReference type="CDD" id="cd06261">
    <property type="entry name" value="TM_PBP2"/>
    <property type="match status" value="1"/>
</dbReference>
<dbReference type="GO" id="GO:0055085">
    <property type="term" value="P:transmembrane transport"/>
    <property type="evidence" value="ECO:0007669"/>
    <property type="project" value="InterPro"/>
</dbReference>
<evidence type="ECO:0000256" key="3">
    <source>
        <dbReference type="ARBA" id="ARBA00022475"/>
    </source>
</evidence>
<gene>
    <name evidence="9" type="ORF">S12H4_23616</name>
</gene>
<keyword evidence="4 7" id="KW-0812">Transmembrane</keyword>